<dbReference type="InterPro" id="IPR055305">
    <property type="entry name" value="GG3-like"/>
</dbReference>
<dbReference type="AlphaFoldDB" id="A0AA88R5H5"/>
<protein>
    <submittedName>
        <fullName evidence="2">Uncharacterized protein</fullName>
    </submittedName>
</protein>
<dbReference type="EMBL" id="JAVXUO010002183">
    <property type="protein sequence ID" value="KAK2975516.1"/>
    <property type="molecule type" value="Genomic_DNA"/>
</dbReference>
<comment type="caution">
    <text evidence="2">The sequence shown here is derived from an EMBL/GenBank/DDBJ whole genome shotgun (WGS) entry which is preliminary data.</text>
</comment>
<evidence type="ECO:0000313" key="2">
    <source>
        <dbReference type="EMBL" id="KAK2975516.1"/>
    </source>
</evidence>
<dbReference type="PANTHER" id="PTHR32378:SF10">
    <property type="entry name" value="GUANINE NUCLEOTIDE-BINDING PROTEIN SUBUNIT GAMMA 3"/>
    <property type="match status" value="1"/>
</dbReference>
<keyword evidence="3" id="KW-1185">Reference proteome</keyword>
<evidence type="ECO:0000256" key="1">
    <source>
        <dbReference type="SAM" id="MobiDB-lite"/>
    </source>
</evidence>
<proteinExistence type="predicted"/>
<gene>
    <name evidence="2" type="ORF">RJ640_009145</name>
</gene>
<sequence>MAASGGTAKRLPSLPPPRPKSPPEYPDLYGKRRELAKVQMLEREIRFLEESEDPQIVSLLEMAMYLSAQVAHGLNVNVVASSHAADVVASFNVLPAPIALAANRHVVTPNVPRYPDVPVVQKTVATVAVYDWYHYSKVYPKKQEPLHTLTHKLRVAPHLKPSPKLKRFAYFSLSGPLSQHVSIKDERQKDTETIV</sequence>
<organism evidence="2 3">
    <name type="scientific">Escallonia rubra</name>
    <dbReference type="NCBI Taxonomy" id="112253"/>
    <lineage>
        <taxon>Eukaryota</taxon>
        <taxon>Viridiplantae</taxon>
        <taxon>Streptophyta</taxon>
        <taxon>Embryophyta</taxon>
        <taxon>Tracheophyta</taxon>
        <taxon>Spermatophyta</taxon>
        <taxon>Magnoliopsida</taxon>
        <taxon>eudicotyledons</taxon>
        <taxon>Gunneridae</taxon>
        <taxon>Pentapetalae</taxon>
        <taxon>asterids</taxon>
        <taxon>campanulids</taxon>
        <taxon>Escalloniales</taxon>
        <taxon>Escalloniaceae</taxon>
        <taxon>Escallonia</taxon>
    </lineage>
</organism>
<dbReference type="PANTHER" id="PTHR32378">
    <property type="entry name" value="GUANINE NUCLEOTIDE-BINDING PROTEIN SUBUNIT GAMMA 3"/>
    <property type="match status" value="1"/>
</dbReference>
<accession>A0AA88R5H5</accession>
<reference evidence="2" key="1">
    <citation type="submission" date="2022-12" db="EMBL/GenBank/DDBJ databases">
        <title>Draft genome assemblies for two species of Escallonia (Escalloniales).</title>
        <authorList>
            <person name="Chanderbali A."/>
            <person name="Dervinis C."/>
            <person name="Anghel I."/>
            <person name="Soltis D."/>
            <person name="Soltis P."/>
            <person name="Zapata F."/>
        </authorList>
    </citation>
    <scope>NUCLEOTIDE SEQUENCE</scope>
    <source>
        <strain evidence="2">UCBG92.1500</strain>
        <tissue evidence="2">Leaf</tissue>
    </source>
</reference>
<evidence type="ECO:0000313" key="3">
    <source>
        <dbReference type="Proteomes" id="UP001187471"/>
    </source>
</evidence>
<feature type="region of interest" description="Disordered" evidence="1">
    <location>
        <begin position="1"/>
        <end position="28"/>
    </location>
</feature>
<name>A0AA88R5H5_9ASTE</name>
<feature type="compositionally biased region" description="Pro residues" evidence="1">
    <location>
        <begin position="13"/>
        <end position="25"/>
    </location>
</feature>
<dbReference type="Proteomes" id="UP001187471">
    <property type="component" value="Unassembled WGS sequence"/>
</dbReference>